<dbReference type="GO" id="GO:0003810">
    <property type="term" value="F:protein-glutamine gamma-glutamyltransferase activity"/>
    <property type="evidence" value="ECO:0007669"/>
    <property type="project" value="UniProtKB-EC"/>
</dbReference>
<dbReference type="SUPFAM" id="SSF54001">
    <property type="entry name" value="Cysteine proteinases"/>
    <property type="match status" value="1"/>
</dbReference>
<dbReference type="SUPFAM" id="SSF49309">
    <property type="entry name" value="Transglutaminase, two C-terminal domains"/>
    <property type="match status" value="2"/>
</dbReference>
<dbReference type="InterPro" id="IPR014756">
    <property type="entry name" value="Ig_E-set"/>
</dbReference>
<dbReference type="InterPro" id="IPR036238">
    <property type="entry name" value="Transglutaminase_C_sf"/>
</dbReference>
<evidence type="ECO:0000313" key="13">
    <source>
        <dbReference type="RefSeq" id="XP_033819128.1"/>
    </source>
</evidence>
<dbReference type="PIRSF" id="PIRSF000459">
    <property type="entry name" value="TGM_EBP42"/>
    <property type="match status" value="1"/>
</dbReference>
<evidence type="ECO:0000256" key="7">
    <source>
        <dbReference type="ARBA" id="ARBA00051843"/>
    </source>
</evidence>
<comment type="catalytic activity">
    <reaction evidence="7">
        <text>L-glutaminyl-[protein] + L-lysyl-[protein] = [protein]-L-lysyl-N(6)-5-L-glutamyl-[protein] + NH4(+)</text>
        <dbReference type="Rhea" id="RHEA:54816"/>
        <dbReference type="Rhea" id="RHEA-COMP:9752"/>
        <dbReference type="Rhea" id="RHEA-COMP:10207"/>
        <dbReference type="Rhea" id="RHEA-COMP:14005"/>
        <dbReference type="ChEBI" id="CHEBI:28938"/>
        <dbReference type="ChEBI" id="CHEBI:29969"/>
        <dbReference type="ChEBI" id="CHEBI:30011"/>
        <dbReference type="ChEBI" id="CHEBI:138370"/>
        <dbReference type="EC" id="2.3.2.13"/>
    </reaction>
</comment>
<keyword evidence="5" id="KW-0012">Acyltransferase</keyword>
<dbReference type="InterPro" id="IPR001102">
    <property type="entry name" value="Transglutaminase_N"/>
</dbReference>
<evidence type="ECO:0000256" key="4">
    <source>
        <dbReference type="ARBA" id="ARBA00022837"/>
    </source>
</evidence>
<feature type="binding site" evidence="9">
    <location>
        <position position="451"/>
    </location>
    <ligand>
        <name>Ca(2+)</name>
        <dbReference type="ChEBI" id="CHEBI:29108"/>
    </ligand>
</feature>
<reference evidence="13 14" key="1">
    <citation type="submission" date="2025-04" db="UniProtKB">
        <authorList>
            <consortium name="RefSeq"/>
        </authorList>
    </citation>
    <scope>IDENTIFICATION</scope>
</reference>
<sequence length="706" mass="79104">MSVKLAILKFDLQPALNKTEHHTDCYRSSELIVRRGQDFRITLTLNRAVKPEESILFTAETGPSPSESCNTKVTFPLSKPGTKGETWWATYESGDSNDLDVTVCSPTTAVIGYYRFSAKILSKSKTTLKSLNKFMLLFNPWASDDDVYMPKEEERQEYVLTDHGIIYVGHEKYIQERGWNYGQFETDILETSLAILDQSLNHCQDPALDCSQRSDPVYISRVVSAMINSNDDKGVLVGNWSGKYLGGISPLRWYGSTDILLKWYKRKFTSVKFGQCWVFAGVGCTVLRCLGIPARVVTNFSSAHDTNANLSIDEYYDHLGEPKKLSKDSIWNFHVWNEGWFARKDLGSAFDGWQVLDATPQEISEGIYCCGPTSVTAIKEGHVDLDYDAPFVYSEVNADRVFWIYYSDKKAERVYSDTRTVGQCISTKAVGSFQRMDVTNSYKYPEGSDMEREVHEKACAKLLELKDKQEKEKRPTRGPSSDEPTSPEVAGKFKLVKPPVFSQDINLMLILTNLTPASKNVRVNMDAHSILYTGQPLHEILKESKSATVGLKGEEHIPFDIPYSKYKKYLNNAEMMEVTAVCETEDGIKTLVRKDLCLESPPIDIKFTGKAIVNKPVDVEVTFVNPISVTVKDCVLVIEGSGLLEGQLKRSVPSLEPNELSRIQFEIVPSKSGPKQLLAGLTSKMFSDVKGFQGVEVAEAEPGHPA</sequence>
<evidence type="ECO:0000256" key="10">
    <source>
        <dbReference type="SAM" id="MobiDB-lite"/>
    </source>
</evidence>
<feature type="binding site" evidence="9">
    <location>
        <position position="399"/>
    </location>
    <ligand>
        <name>Ca(2+)</name>
        <dbReference type="ChEBI" id="CHEBI:29108"/>
    </ligand>
</feature>
<comment type="similarity">
    <text evidence="1">Belongs to the transglutaminase superfamily. Transglutaminase family.</text>
</comment>
<feature type="compositionally biased region" description="Basic and acidic residues" evidence="10">
    <location>
        <begin position="465"/>
        <end position="475"/>
    </location>
</feature>
<dbReference type="GeneID" id="117369154"/>
<evidence type="ECO:0000256" key="9">
    <source>
        <dbReference type="PIRSR" id="PIRSR000459-2"/>
    </source>
</evidence>
<keyword evidence="4 9" id="KW-0106">Calcium</keyword>
<dbReference type="PROSITE" id="PS00547">
    <property type="entry name" value="TRANSGLUTAMINASES"/>
    <property type="match status" value="1"/>
</dbReference>
<dbReference type="InterPro" id="IPR008958">
    <property type="entry name" value="Transglutaminase_C"/>
</dbReference>
<feature type="active site" evidence="8">
    <location>
        <position position="334"/>
    </location>
</feature>
<dbReference type="EC" id="2.3.2.13" evidence="6"/>
<keyword evidence="3 9" id="KW-0479">Metal-binding</keyword>
<dbReference type="Proteomes" id="UP000515159">
    <property type="component" value="Chromosome 11"/>
</dbReference>
<comment type="cofactor">
    <cofactor evidence="9">
        <name>Ca(2+)</name>
        <dbReference type="ChEBI" id="CHEBI:29108"/>
    </cofactor>
    <text evidence="9">Binds 1 Ca(2+) ion per subunit.</text>
</comment>
<dbReference type="FunFam" id="2.60.40.10:FF:000171">
    <property type="entry name" value="protein-glutamine gamma-glutamyltransferase 6"/>
    <property type="match status" value="1"/>
</dbReference>
<evidence type="ECO:0000313" key="12">
    <source>
        <dbReference type="Proteomes" id="UP000515159"/>
    </source>
</evidence>
<dbReference type="AlphaFoldDB" id="A0A6P8SJX7"/>
<dbReference type="FunFam" id="2.60.40.10:FF:000278">
    <property type="entry name" value="Protein-glutamine gamma-glutamyltransferase 2"/>
    <property type="match status" value="1"/>
</dbReference>
<feature type="domain" description="Transglutaminase-like" evidence="11">
    <location>
        <begin position="268"/>
        <end position="360"/>
    </location>
</feature>
<dbReference type="KEGG" id="gsh:117369154"/>
<dbReference type="PANTHER" id="PTHR11590">
    <property type="entry name" value="PROTEIN-GLUTAMINE GAMMA-GLUTAMYLTRANSFERASE"/>
    <property type="match status" value="1"/>
</dbReference>
<accession>A0A6P8SJX7</accession>
<evidence type="ECO:0000256" key="5">
    <source>
        <dbReference type="ARBA" id="ARBA00023315"/>
    </source>
</evidence>
<dbReference type="InterPro" id="IPR023608">
    <property type="entry name" value="Transglutaminase_animal"/>
</dbReference>
<proteinExistence type="inferred from homology"/>
<feature type="active site" evidence="8">
    <location>
        <position position="357"/>
    </location>
</feature>
<dbReference type="Pfam" id="PF01841">
    <property type="entry name" value="Transglut_core"/>
    <property type="match status" value="1"/>
</dbReference>
<dbReference type="Pfam" id="PF00868">
    <property type="entry name" value="Transglut_N"/>
    <property type="match status" value="1"/>
</dbReference>
<evidence type="ECO:0000256" key="8">
    <source>
        <dbReference type="PIRSR" id="PIRSR000459-1"/>
    </source>
</evidence>
<dbReference type="SUPFAM" id="SSF81296">
    <property type="entry name" value="E set domains"/>
    <property type="match status" value="1"/>
</dbReference>
<feature type="binding site" evidence="9">
    <location>
        <position position="446"/>
    </location>
    <ligand>
        <name>Ca(2+)</name>
        <dbReference type="ChEBI" id="CHEBI:29108"/>
    </ligand>
</feature>
<organism evidence="12 14">
    <name type="scientific">Geotrypetes seraphini</name>
    <name type="common">Gaboon caecilian</name>
    <name type="synonym">Caecilia seraphini</name>
    <dbReference type="NCBI Taxonomy" id="260995"/>
    <lineage>
        <taxon>Eukaryota</taxon>
        <taxon>Metazoa</taxon>
        <taxon>Chordata</taxon>
        <taxon>Craniata</taxon>
        <taxon>Vertebrata</taxon>
        <taxon>Euteleostomi</taxon>
        <taxon>Amphibia</taxon>
        <taxon>Gymnophiona</taxon>
        <taxon>Geotrypetes</taxon>
    </lineage>
</organism>
<evidence type="ECO:0000259" key="11">
    <source>
        <dbReference type="SMART" id="SM00460"/>
    </source>
</evidence>
<dbReference type="FunFam" id="2.60.40.10:FF:000090">
    <property type="entry name" value="Protein-glutamine gamma-glutamyltransferase 2"/>
    <property type="match status" value="1"/>
</dbReference>
<dbReference type="GO" id="GO:0046872">
    <property type="term" value="F:metal ion binding"/>
    <property type="evidence" value="ECO:0007669"/>
    <property type="project" value="UniProtKB-KW"/>
</dbReference>
<dbReference type="FunFam" id="3.90.260.10:FF:000001">
    <property type="entry name" value="Protein-glutamine gamma-glutamyltransferase 2"/>
    <property type="match status" value="1"/>
</dbReference>
<keyword evidence="12" id="KW-1185">Reference proteome</keyword>
<evidence type="ECO:0000256" key="3">
    <source>
        <dbReference type="ARBA" id="ARBA00022723"/>
    </source>
</evidence>
<keyword evidence="2" id="KW-0808">Transferase</keyword>
<dbReference type="Gene3D" id="3.90.260.10">
    <property type="entry name" value="Transglutaminase-like"/>
    <property type="match status" value="1"/>
</dbReference>
<name>A0A6P8SJX7_GEOSA</name>
<evidence type="ECO:0000256" key="6">
    <source>
        <dbReference type="ARBA" id="ARBA00024222"/>
    </source>
</evidence>
<feature type="active site" evidence="8">
    <location>
        <position position="276"/>
    </location>
</feature>
<dbReference type="SMART" id="SM00460">
    <property type="entry name" value="TGc"/>
    <property type="match status" value="1"/>
</dbReference>
<evidence type="ECO:0000256" key="1">
    <source>
        <dbReference type="ARBA" id="ARBA00005968"/>
    </source>
</evidence>
<gene>
    <name evidence="13 14" type="primary">LOC117369154</name>
</gene>
<feature type="region of interest" description="Disordered" evidence="10">
    <location>
        <begin position="465"/>
        <end position="489"/>
    </location>
</feature>
<evidence type="ECO:0000256" key="2">
    <source>
        <dbReference type="ARBA" id="ARBA00022679"/>
    </source>
</evidence>
<dbReference type="RefSeq" id="XP_033819129.1">
    <property type="nucleotide sequence ID" value="XM_033963238.1"/>
</dbReference>
<feature type="binding site" evidence="9">
    <location>
        <position position="397"/>
    </location>
    <ligand>
        <name>Ca(2+)</name>
        <dbReference type="ChEBI" id="CHEBI:29108"/>
    </ligand>
</feature>
<dbReference type="InterPro" id="IPR036985">
    <property type="entry name" value="Transglutaminase-like_sf"/>
</dbReference>
<dbReference type="InterPro" id="IPR002931">
    <property type="entry name" value="Transglutaminase-like"/>
</dbReference>
<dbReference type="InterPro" id="IPR050779">
    <property type="entry name" value="Transglutaminase"/>
</dbReference>
<dbReference type="InterPro" id="IPR013783">
    <property type="entry name" value="Ig-like_fold"/>
</dbReference>
<dbReference type="Pfam" id="PF00927">
    <property type="entry name" value="Transglut_C"/>
    <property type="match status" value="2"/>
</dbReference>
<protein>
    <recommendedName>
        <fullName evidence="6">protein-glutamine gamma-glutamyltransferase</fullName>
        <ecNumber evidence="6">2.3.2.13</ecNumber>
    </recommendedName>
</protein>
<evidence type="ECO:0000313" key="14">
    <source>
        <dbReference type="RefSeq" id="XP_033819129.1"/>
    </source>
</evidence>
<dbReference type="PANTHER" id="PTHR11590:SF50">
    <property type="entry name" value="PROTEIN-GLUTAMINE GAMMA-GLUTAMYLTRANSFERASE 6"/>
    <property type="match status" value="1"/>
</dbReference>
<dbReference type="RefSeq" id="XP_033819128.1">
    <property type="nucleotide sequence ID" value="XM_033963237.1"/>
</dbReference>
<dbReference type="InterPro" id="IPR013808">
    <property type="entry name" value="Transglutaminase_AS"/>
</dbReference>
<dbReference type="InterPro" id="IPR038765">
    <property type="entry name" value="Papain-like_cys_pep_sf"/>
</dbReference>
<dbReference type="Gene3D" id="2.60.40.10">
    <property type="entry name" value="Immunoglobulins"/>
    <property type="match status" value="3"/>
</dbReference>
<dbReference type="OrthoDB" id="437511at2759"/>